<gene>
    <name evidence="2" type="ORF">E2C01_097517</name>
</gene>
<evidence type="ECO:0000313" key="2">
    <source>
        <dbReference type="EMBL" id="MPD01965.1"/>
    </source>
</evidence>
<dbReference type="EMBL" id="VSRR010129371">
    <property type="protein sequence ID" value="MPD01965.1"/>
    <property type="molecule type" value="Genomic_DNA"/>
</dbReference>
<feature type="compositionally biased region" description="Pro residues" evidence="1">
    <location>
        <begin position="9"/>
        <end position="18"/>
    </location>
</feature>
<dbReference type="Proteomes" id="UP000324222">
    <property type="component" value="Unassembled WGS sequence"/>
</dbReference>
<name>A0A5B7KBL6_PORTR</name>
<evidence type="ECO:0000256" key="1">
    <source>
        <dbReference type="SAM" id="MobiDB-lite"/>
    </source>
</evidence>
<evidence type="ECO:0000313" key="3">
    <source>
        <dbReference type="Proteomes" id="UP000324222"/>
    </source>
</evidence>
<accession>A0A5B7KBL6</accession>
<reference evidence="2 3" key="1">
    <citation type="submission" date="2019-05" db="EMBL/GenBank/DDBJ databases">
        <title>Another draft genome of Portunus trituberculatus and its Hox gene families provides insights of decapod evolution.</title>
        <authorList>
            <person name="Jeong J.-H."/>
            <person name="Song I."/>
            <person name="Kim S."/>
            <person name="Choi T."/>
            <person name="Kim D."/>
            <person name="Ryu S."/>
            <person name="Kim W."/>
        </authorList>
    </citation>
    <scope>NUCLEOTIDE SEQUENCE [LARGE SCALE GENOMIC DNA]</scope>
    <source>
        <tissue evidence="2">Muscle</tissue>
    </source>
</reference>
<protein>
    <submittedName>
        <fullName evidence="2">Uncharacterized protein</fullName>
    </submittedName>
</protein>
<organism evidence="2 3">
    <name type="scientific">Portunus trituberculatus</name>
    <name type="common">Swimming crab</name>
    <name type="synonym">Neptunus trituberculatus</name>
    <dbReference type="NCBI Taxonomy" id="210409"/>
    <lineage>
        <taxon>Eukaryota</taxon>
        <taxon>Metazoa</taxon>
        <taxon>Ecdysozoa</taxon>
        <taxon>Arthropoda</taxon>
        <taxon>Crustacea</taxon>
        <taxon>Multicrustacea</taxon>
        <taxon>Malacostraca</taxon>
        <taxon>Eumalacostraca</taxon>
        <taxon>Eucarida</taxon>
        <taxon>Decapoda</taxon>
        <taxon>Pleocyemata</taxon>
        <taxon>Brachyura</taxon>
        <taxon>Eubrachyura</taxon>
        <taxon>Portunoidea</taxon>
        <taxon>Portunidae</taxon>
        <taxon>Portuninae</taxon>
        <taxon>Portunus</taxon>
    </lineage>
</organism>
<sequence>MPRRAAGHPPHPPTPPPAATDGGRRGRVGWVALVGVVVVAVVLQRPVCAVPIFYESARMSALRLPETTEVGELIYQLRASYTDTRVPLLFSASGECRGGTPQDTGS</sequence>
<dbReference type="OrthoDB" id="6363884at2759"/>
<dbReference type="AlphaFoldDB" id="A0A5B7KBL6"/>
<feature type="region of interest" description="Disordered" evidence="1">
    <location>
        <begin position="1"/>
        <end position="24"/>
    </location>
</feature>
<keyword evidence="3" id="KW-1185">Reference proteome</keyword>
<proteinExistence type="predicted"/>
<comment type="caution">
    <text evidence="2">The sequence shown here is derived from an EMBL/GenBank/DDBJ whole genome shotgun (WGS) entry which is preliminary data.</text>
</comment>